<keyword evidence="5 7" id="KW-1133">Transmembrane helix</keyword>
<evidence type="ECO:0000256" key="1">
    <source>
        <dbReference type="ARBA" id="ARBA00004651"/>
    </source>
</evidence>
<keyword evidence="3" id="KW-1003">Cell membrane</keyword>
<feature type="transmembrane region" description="Helical" evidence="7">
    <location>
        <begin position="163"/>
        <end position="179"/>
    </location>
</feature>
<dbReference type="PANTHER" id="PTHR42920">
    <property type="entry name" value="OS03G0707200 PROTEIN-RELATED"/>
    <property type="match status" value="1"/>
</dbReference>
<feature type="transmembrane region" description="Helical" evidence="7">
    <location>
        <begin position="191"/>
        <end position="209"/>
    </location>
</feature>
<feature type="transmembrane region" description="Helical" evidence="7">
    <location>
        <begin position="77"/>
        <end position="96"/>
    </location>
</feature>
<comment type="subcellular location">
    <subcellularLocation>
        <location evidence="1">Cell membrane</location>
        <topology evidence="1">Multi-pass membrane protein</topology>
    </subcellularLocation>
</comment>
<feature type="transmembrane region" description="Helical" evidence="7">
    <location>
        <begin position="134"/>
        <end position="151"/>
    </location>
</feature>
<evidence type="ECO:0000313" key="9">
    <source>
        <dbReference type="EMBL" id="MBS5332720.1"/>
    </source>
</evidence>
<keyword evidence="4 7" id="KW-0812">Transmembrane</keyword>
<keyword evidence="6 7" id="KW-0472">Membrane</keyword>
<evidence type="ECO:0000256" key="2">
    <source>
        <dbReference type="ARBA" id="ARBA00007362"/>
    </source>
</evidence>
<accession>A0A943HL18</accession>
<dbReference type="AlphaFoldDB" id="A0A943HL18"/>
<evidence type="ECO:0000256" key="6">
    <source>
        <dbReference type="ARBA" id="ARBA00023136"/>
    </source>
</evidence>
<evidence type="ECO:0000256" key="4">
    <source>
        <dbReference type="ARBA" id="ARBA00022692"/>
    </source>
</evidence>
<dbReference type="EMBL" id="JAGZGG010000021">
    <property type="protein sequence ID" value="MBS5332720.1"/>
    <property type="molecule type" value="Genomic_DNA"/>
</dbReference>
<comment type="similarity">
    <text evidence="2">Belongs to the EamA transporter family.</text>
</comment>
<evidence type="ECO:0000256" key="7">
    <source>
        <dbReference type="SAM" id="Phobius"/>
    </source>
</evidence>
<feature type="transmembrane region" description="Helical" evidence="7">
    <location>
        <begin position="221"/>
        <end position="239"/>
    </location>
</feature>
<proteinExistence type="inferred from homology"/>
<feature type="transmembrane region" description="Helical" evidence="7">
    <location>
        <begin position="277"/>
        <end position="295"/>
    </location>
</feature>
<comment type="caution">
    <text evidence="9">The sequence shown here is derived from an EMBL/GenBank/DDBJ whole genome shotgun (WGS) entry which is preliminary data.</text>
</comment>
<dbReference type="Pfam" id="PF00892">
    <property type="entry name" value="EamA"/>
    <property type="match status" value="2"/>
</dbReference>
<evidence type="ECO:0000313" key="10">
    <source>
        <dbReference type="Proteomes" id="UP000759273"/>
    </source>
</evidence>
<dbReference type="InterPro" id="IPR051258">
    <property type="entry name" value="Diverse_Substrate_Transporter"/>
</dbReference>
<feature type="domain" description="EamA" evidence="8">
    <location>
        <begin position="162"/>
        <end position="291"/>
    </location>
</feature>
<dbReference type="InterPro" id="IPR037185">
    <property type="entry name" value="EmrE-like"/>
</dbReference>
<evidence type="ECO:0000259" key="8">
    <source>
        <dbReference type="Pfam" id="PF00892"/>
    </source>
</evidence>
<dbReference type="PANTHER" id="PTHR42920:SF5">
    <property type="entry name" value="EAMA DOMAIN-CONTAINING PROTEIN"/>
    <property type="match status" value="1"/>
</dbReference>
<gene>
    <name evidence="9" type="ORF">KHY36_09350</name>
</gene>
<evidence type="ECO:0000256" key="3">
    <source>
        <dbReference type="ARBA" id="ARBA00022475"/>
    </source>
</evidence>
<name>A0A943HL18_9FIRM</name>
<dbReference type="SUPFAM" id="SSF103481">
    <property type="entry name" value="Multidrug resistance efflux transporter EmrE"/>
    <property type="match status" value="1"/>
</dbReference>
<sequence>MDKKQLRNTLLLVCGAFIWGTAFVAQSVGSDYMGPYTFLAGRSWLACAFLLGLMAVLCKMGRTNTAAEPGFWQNKKVLVKGGIFCGAALFAASAAQQMGIGTTSTAKAGFMTALYVVLVPVTSIFFGSRPGVKLWGCVVVSVVGLYLLCLAGRDTLSLTGGEWQLLLCAALFTLQIMLVNHFSPQLDGIQLSFMQFLVVAVLSTVFMFAFETPSIEQFRGAAVSIAYCGIMSSGVAYTLQIVGQKELDPTIASLAMCLESVFSALAGWLILGETLSATELCGCVLMFGAIVASQLPEKKRG</sequence>
<evidence type="ECO:0000256" key="5">
    <source>
        <dbReference type="ARBA" id="ARBA00022989"/>
    </source>
</evidence>
<feature type="transmembrane region" description="Helical" evidence="7">
    <location>
        <begin position="35"/>
        <end position="57"/>
    </location>
</feature>
<dbReference type="Proteomes" id="UP000759273">
    <property type="component" value="Unassembled WGS sequence"/>
</dbReference>
<feature type="domain" description="EamA" evidence="8">
    <location>
        <begin position="10"/>
        <end position="148"/>
    </location>
</feature>
<feature type="transmembrane region" description="Helical" evidence="7">
    <location>
        <begin position="108"/>
        <end position="127"/>
    </location>
</feature>
<organism evidence="9 10">
    <name type="scientific">Subdoligranulum variabile</name>
    <dbReference type="NCBI Taxonomy" id="214851"/>
    <lineage>
        <taxon>Bacteria</taxon>
        <taxon>Bacillati</taxon>
        <taxon>Bacillota</taxon>
        <taxon>Clostridia</taxon>
        <taxon>Eubacteriales</taxon>
        <taxon>Oscillospiraceae</taxon>
        <taxon>Subdoligranulum</taxon>
    </lineage>
</organism>
<dbReference type="GO" id="GO:0005886">
    <property type="term" value="C:plasma membrane"/>
    <property type="evidence" value="ECO:0007669"/>
    <property type="project" value="UniProtKB-SubCell"/>
</dbReference>
<feature type="transmembrane region" description="Helical" evidence="7">
    <location>
        <begin position="251"/>
        <end position="271"/>
    </location>
</feature>
<reference evidence="9" key="1">
    <citation type="submission" date="2021-02" db="EMBL/GenBank/DDBJ databases">
        <title>Infant gut strain persistence is associated with maternal origin, phylogeny, and functional potential including surface adhesion and iron acquisition.</title>
        <authorList>
            <person name="Lou Y.C."/>
        </authorList>
    </citation>
    <scope>NUCLEOTIDE SEQUENCE</scope>
    <source>
        <strain evidence="9">L3_101_000M1_dasL3_101_000M1_concoct_87</strain>
    </source>
</reference>
<protein>
    <submittedName>
        <fullName evidence="9">DMT family transporter</fullName>
    </submittedName>
</protein>
<dbReference type="InterPro" id="IPR000620">
    <property type="entry name" value="EamA_dom"/>
</dbReference>